<evidence type="ECO:0000256" key="1">
    <source>
        <dbReference type="SAM" id="MobiDB-lite"/>
    </source>
</evidence>
<name>A0A7G5IFG6_9SPHN</name>
<dbReference type="RefSeq" id="WP_182294953.1">
    <property type="nucleotide sequence ID" value="NZ_CP059851.1"/>
</dbReference>
<dbReference type="InterPro" id="IPR036390">
    <property type="entry name" value="WH_DNA-bd_sf"/>
</dbReference>
<evidence type="ECO:0000313" key="2">
    <source>
        <dbReference type="EMBL" id="QMW22108.1"/>
    </source>
</evidence>
<gene>
    <name evidence="2" type="ORF">H3309_12115</name>
</gene>
<dbReference type="Proteomes" id="UP000515292">
    <property type="component" value="Chromosome"/>
</dbReference>
<accession>A0A7G5IFG6</accession>
<protein>
    <recommendedName>
        <fullName evidence="4">HTH marR-type domain-containing protein</fullName>
    </recommendedName>
</protein>
<keyword evidence="3" id="KW-1185">Reference proteome</keyword>
<dbReference type="Gene3D" id="1.10.10.10">
    <property type="entry name" value="Winged helix-like DNA-binding domain superfamily/Winged helix DNA-binding domain"/>
    <property type="match status" value="1"/>
</dbReference>
<reference evidence="2 3" key="1">
    <citation type="submission" date="2020-07" db="EMBL/GenBank/DDBJ databases">
        <title>Complete genome sequence for Sandaracinobacter sp. M6.</title>
        <authorList>
            <person name="Tang Y."/>
            <person name="Liu Q."/>
            <person name="Guo Z."/>
            <person name="Lei P."/>
            <person name="Huang B."/>
        </authorList>
    </citation>
    <scope>NUCLEOTIDE SEQUENCE [LARGE SCALE GENOMIC DNA]</scope>
    <source>
        <strain evidence="2 3">M6</strain>
    </source>
</reference>
<sequence length="237" mass="26295">MGSFFQAMFQPHNFIRIAPDHADVIMKTPLAADDVARLARSAERFVRLAQEISRRSQQPALPEPEPPTADLLDPRQPLDDKVAAAAQQLIADYRARPDFGVPDCFCDRGWLLLLELLVAQSRAIDISVKTACLTIGGAQTTALRSILQLEKRGILRSTTDEKDGRRRLLSLSPSAEATLRRYVGSRVDGQFQQMRMSLRMTTRAVDEEGKGTAQTDRPHRNGSIAAQSDSEVETVLQ</sequence>
<dbReference type="InterPro" id="IPR036388">
    <property type="entry name" value="WH-like_DNA-bd_sf"/>
</dbReference>
<evidence type="ECO:0000313" key="3">
    <source>
        <dbReference type="Proteomes" id="UP000515292"/>
    </source>
</evidence>
<evidence type="ECO:0008006" key="4">
    <source>
        <dbReference type="Google" id="ProtNLM"/>
    </source>
</evidence>
<feature type="region of interest" description="Disordered" evidence="1">
    <location>
        <begin position="53"/>
        <end position="75"/>
    </location>
</feature>
<organism evidence="2 3">
    <name type="scientific">Sandaracinobacteroides saxicola</name>
    <dbReference type="NCBI Taxonomy" id="2759707"/>
    <lineage>
        <taxon>Bacteria</taxon>
        <taxon>Pseudomonadati</taxon>
        <taxon>Pseudomonadota</taxon>
        <taxon>Alphaproteobacteria</taxon>
        <taxon>Sphingomonadales</taxon>
        <taxon>Sphingosinicellaceae</taxon>
        <taxon>Sandaracinobacteroides</taxon>
    </lineage>
</organism>
<feature type="region of interest" description="Disordered" evidence="1">
    <location>
        <begin position="202"/>
        <end position="237"/>
    </location>
</feature>
<dbReference type="KEGG" id="sand:H3309_12115"/>
<proteinExistence type="predicted"/>
<dbReference type="SUPFAM" id="SSF46785">
    <property type="entry name" value="Winged helix' DNA-binding domain"/>
    <property type="match status" value="1"/>
</dbReference>
<dbReference type="AlphaFoldDB" id="A0A7G5IFG6"/>
<dbReference type="EMBL" id="CP059851">
    <property type="protein sequence ID" value="QMW22108.1"/>
    <property type="molecule type" value="Genomic_DNA"/>
</dbReference>